<dbReference type="AlphaFoldDB" id="A0A194V2H5"/>
<feature type="domain" description="DNA ligase D 3'-phosphoesterase" evidence="2">
    <location>
        <begin position="158"/>
        <end position="312"/>
    </location>
</feature>
<feature type="region of interest" description="Disordered" evidence="1">
    <location>
        <begin position="321"/>
        <end position="387"/>
    </location>
</feature>
<dbReference type="InterPro" id="IPR014144">
    <property type="entry name" value="LigD_PE_domain"/>
</dbReference>
<dbReference type="EMBL" id="KN714709">
    <property type="protein sequence ID" value="KUI58150.1"/>
    <property type="molecule type" value="Genomic_DNA"/>
</dbReference>
<dbReference type="Pfam" id="PF13298">
    <property type="entry name" value="LigD_N"/>
    <property type="match status" value="1"/>
</dbReference>
<evidence type="ECO:0000313" key="3">
    <source>
        <dbReference type="EMBL" id="KUI58150.1"/>
    </source>
</evidence>
<organism evidence="3 4">
    <name type="scientific">Cytospora mali</name>
    <name type="common">Apple Valsa canker fungus</name>
    <name type="synonym">Valsa mali</name>
    <dbReference type="NCBI Taxonomy" id="578113"/>
    <lineage>
        <taxon>Eukaryota</taxon>
        <taxon>Fungi</taxon>
        <taxon>Dikarya</taxon>
        <taxon>Ascomycota</taxon>
        <taxon>Pezizomycotina</taxon>
        <taxon>Sordariomycetes</taxon>
        <taxon>Sordariomycetidae</taxon>
        <taxon>Diaporthales</taxon>
        <taxon>Cytosporaceae</taxon>
        <taxon>Cytospora</taxon>
    </lineage>
</organism>
<dbReference type="PANTHER" id="PTHR39465">
    <property type="entry name" value="DNA LIGASE D, 3'-PHOSPHOESTERASE DOMAIN"/>
    <property type="match status" value="1"/>
</dbReference>
<name>A0A194V2H5_CYTMA</name>
<gene>
    <name evidence="3" type="ORF">VP1G_05477</name>
</gene>
<feature type="compositionally biased region" description="Low complexity" evidence="1">
    <location>
        <begin position="76"/>
        <end position="91"/>
    </location>
</feature>
<protein>
    <recommendedName>
        <fullName evidence="2">DNA ligase D 3'-phosphoesterase domain-containing protein</fullName>
    </recommendedName>
</protein>
<feature type="compositionally biased region" description="Low complexity" evidence="1">
    <location>
        <begin position="52"/>
        <end position="66"/>
    </location>
</feature>
<evidence type="ECO:0000313" key="4">
    <source>
        <dbReference type="Proteomes" id="UP000078576"/>
    </source>
</evidence>
<evidence type="ECO:0000259" key="2">
    <source>
        <dbReference type="Pfam" id="PF13298"/>
    </source>
</evidence>
<accession>A0A194V2H5</accession>
<sequence length="516" mass="57154">MDSLKKRKASPGLVSNPFIKRRNLEWRISPPPFRDPERRRRGTGQGSEDGLADATVQEATAAAGNAVPKSDDKGRQQQQGTGTSTSTSTSGPSESALIENNTVQIEDHLSYFSGLLSKRTLLTPYYPENHPRLPIQKYKTLYRQSLGSRRGAHFVVTQHDHPVAGPHYDLRLQINETSSCSWAIMYGLPGDANARGRSGRTGGGVLRNATETRVHCLWNHLVETAGPLTGSLMVWDTGRYEVLPDRRRTRRDGPVDSQEMKDSGGEGGGGDGGGGGAKWDEMTQQEKLARAFAARKIRLRLHGTRLPRNYVVNLRLTQDEDAAGRAKAAAPGKQRRSRRRGQQQQAKTAGRGPETSSDSDVGPAPGRDGYAQEEEEEYNDGASTAKAAEGISEMEKELRELEDEQVRRTNAYTGAVNTIGSVHQRKWFLSLDREACGFEKSRRGGKVWWERRVRDEGSGDVDGTDGDLGHRYAWPFYVRGPDYERSVVTGRLGADILRDEGVVGYVRRKGWRPIMN</sequence>
<dbReference type="Proteomes" id="UP000078576">
    <property type="component" value="Unassembled WGS sequence"/>
</dbReference>
<proteinExistence type="predicted"/>
<keyword evidence="4" id="KW-1185">Reference proteome</keyword>
<evidence type="ECO:0000256" key="1">
    <source>
        <dbReference type="SAM" id="MobiDB-lite"/>
    </source>
</evidence>
<feature type="compositionally biased region" description="Basic and acidic residues" evidence="1">
    <location>
        <begin position="245"/>
        <end position="264"/>
    </location>
</feature>
<feature type="region of interest" description="Disordered" evidence="1">
    <location>
        <begin position="1"/>
        <end position="95"/>
    </location>
</feature>
<feature type="compositionally biased region" description="Gly residues" evidence="1">
    <location>
        <begin position="265"/>
        <end position="277"/>
    </location>
</feature>
<dbReference type="OrthoDB" id="2588098at2759"/>
<reference evidence="4" key="1">
    <citation type="submission" date="2014-12" db="EMBL/GenBank/DDBJ databases">
        <title>Genome Sequence of Valsa Canker Pathogens Uncovers a Specific Adaption of Colonization on Woody Bark.</title>
        <authorList>
            <person name="Yin Z."/>
            <person name="Liu H."/>
            <person name="Gao X."/>
            <person name="Li Z."/>
            <person name="Song N."/>
            <person name="Ke X."/>
            <person name="Dai Q."/>
            <person name="Wu Y."/>
            <person name="Sun Y."/>
            <person name="Xu J.-R."/>
            <person name="Kang Z.K."/>
            <person name="Wang L."/>
            <person name="Huang L."/>
        </authorList>
    </citation>
    <scope>NUCLEOTIDE SEQUENCE [LARGE SCALE GENOMIC DNA]</scope>
    <source>
        <strain evidence="4">SXYL134</strain>
    </source>
</reference>
<feature type="region of interest" description="Disordered" evidence="1">
    <location>
        <begin position="245"/>
        <end position="279"/>
    </location>
</feature>
<dbReference type="PANTHER" id="PTHR39465:SF1">
    <property type="entry name" value="DNA LIGASE D 3'-PHOSPHOESTERASE DOMAIN-CONTAINING PROTEIN"/>
    <property type="match status" value="1"/>
</dbReference>